<dbReference type="AlphaFoldDB" id="A0A937DHG9"/>
<sequence>MVIVKDTPHDVRAVANYILKKTRINNKGIDCLSIMKLLKLVYFSHGWSLAFYENDVPLVEQLPEAWKYGPVYPDVYDNLSKFGRSSIDTLILNTEDHLPYSAKFSSYQEKIMGFVLHKYDRFSAYDLSDMTHCQGSPWKKTITSKGSYAQISNDIMQKYYRTQVEQKRICLEEII</sequence>
<proteinExistence type="predicted"/>
<dbReference type="Proteomes" id="UP000736856">
    <property type="component" value="Unassembled WGS sequence"/>
</dbReference>
<organism evidence="2 3">
    <name type="scientific">Candidatus Liberibacter ctenarytainae</name>
    <dbReference type="NCBI Taxonomy" id="2020335"/>
    <lineage>
        <taxon>Bacteria</taxon>
        <taxon>Pseudomonadati</taxon>
        <taxon>Pseudomonadota</taxon>
        <taxon>Alphaproteobacteria</taxon>
        <taxon>Hyphomicrobiales</taxon>
        <taxon>Rhizobiaceae</taxon>
        <taxon>Liberibacter</taxon>
    </lineage>
</organism>
<dbReference type="EMBL" id="SEOL01000014">
    <property type="protein sequence ID" value="MBL0849415.1"/>
    <property type="molecule type" value="Genomic_DNA"/>
</dbReference>
<dbReference type="Pfam" id="PF13274">
    <property type="entry name" value="SocA_Panacea"/>
    <property type="match status" value="1"/>
</dbReference>
<comment type="caution">
    <text evidence="2">The sequence shown here is derived from an EMBL/GenBank/DDBJ whole genome shotgun (WGS) entry which is preliminary data.</text>
</comment>
<feature type="domain" description="Antitoxin SocA-like Panacea" evidence="1">
    <location>
        <begin position="37"/>
        <end position="139"/>
    </location>
</feature>
<dbReference type="InterPro" id="IPR025272">
    <property type="entry name" value="SocA_Panacea"/>
</dbReference>
<gene>
    <name evidence="2" type="ORF">EU981_05020</name>
</gene>
<reference evidence="2" key="1">
    <citation type="submission" date="2019-02" db="EMBL/GenBank/DDBJ databases">
        <title>A novel Candidatus Liberibacter species associated with the New Zealand native fuchsia psyllid, Ctenarytaina fuchsiae.</title>
        <authorList>
            <person name="Thompson S.M."/>
            <person name="Jorgensen N."/>
            <person name="David C."/>
            <person name="Bulman S.R."/>
            <person name="Smith G.R."/>
        </authorList>
    </citation>
    <scope>NUCLEOTIDE SEQUENCE</scope>
    <source>
        <strain evidence="2">Oxford</strain>
    </source>
</reference>
<protein>
    <submittedName>
        <fullName evidence="2">DUF4065 domain-containing protein</fullName>
    </submittedName>
</protein>
<evidence type="ECO:0000313" key="3">
    <source>
        <dbReference type="Proteomes" id="UP000736856"/>
    </source>
</evidence>
<evidence type="ECO:0000313" key="2">
    <source>
        <dbReference type="EMBL" id="MBL0849415.1"/>
    </source>
</evidence>
<accession>A0A937DHG9</accession>
<name>A0A937DHG9_9HYPH</name>
<evidence type="ECO:0000259" key="1">
    <source>
        <dbReference type="Pfam" id="PF13274"/>
    </source>
</evidence>